<accession>G0EXN9</accession>
<sequence>MPPFLQNRKLADFTRAQGIHITAYMPLAYGKVMHDPVLQRIALAHDASPAQVALAWLLQQGCAVIPSSTRRAKLESNCRGSRPRGVGHCQCFASA</sequence>
<dbReference type="InterPro" id="IPR020471">
    <property type="entry name" value="AKR"/>
</dbReference>
<evidence type="ECO:0000313" key="5">
    <source>
        <dbReference type="EMBL" id="AEI77246.1"/>
    </source>
</evidence>
<dbReference type="GO" id="GO:0050580">
    <property type="term" value="F:2,5-didehydrogluconate reductase activity"/>
    <property type="evidence" value="ECO:0007669"/>
    <property type="project" value="UniProtKB-EC"/>
</dbReference>
<dbReference type="KEGG" id="cnc:CNE_1c19060"/>
<keyword evidence="2" id="KW-0521">NADP</keyword>
<dbReference type="EMBL" id="CP002877">
    <property type="protein sequence ID" value="AEI77246.1"/>
    <property type="molecule type" value="Genomic_DNA"/>
</dbReference>
<comment type="similarity">
    <text evidence="1">Belongs to the aldo/keto reductase family.</text>
</comment>
<name>G0EXN9_CUPNN</name>
<evidence type="ECO:0000259" key="4">
    <source>
        <dbReference type="Pfam" id="PF00248"/>
    </source>
</evidence>
<evidence type="ECO:0000313" key="6">
    <source>
        <dbReference type="Proteomes" id="UP000006798"/>
    </source>
</evidence>
<dbReference type="AlphaFoldDB" id="G0EXN9"/>
<protein>
    <submittedName>
        <fullName evidence="5">2,5-diketo-D-gluconic acid reductase B</fullName>
        <ecNumber evidence="5">1.1.1.274</ecNumber>
    </submittedName>
</protein>
<dbReference type="PANTHER" id="PTHR43827:SF3">
    <property type="entry name" value="NADP-DEPENDENT OXIDOREDUCTASE DOMAIN-CONTAINING PROTEIN"/>
    <property type="match status" value="1"/>
</dbReference>
<evidence type="ECO:0000256" key="1">
    <source>
        <dbReference type="ARBA" id="ARBA00007905"/>
    </source>
</evidence>
<organism evidence="5 6">
    <name type="scientific">Cupriavidus necator (strain ATCC 43291 / DSM 13513 / CCUG 52238 / LMG 8453 / N-1)</name>
    <name type="common">Ralstonia eutropha</name>
    <dbReference type="NCBI Taxonomy" id="1042878"/>
    <lineage>
        <taxon>Bacteria</taxon>
        <taxon>Pseudomonadati</taxon>
        <taxon>Pseudomonadota</taxon>
        <taxon>Betaproteobacteria</taxon>
        <taxon>Burkholderiales</taxon>
        <taxon>Burkholderiaceae</taxon>
        <taxon>Cupriavidus</taxon>
    </lineage>
</organism>
<dbReference type="InterPro" id="IPR036812">
    <property type="entry name" value="NAD(P)_OxRdtase_dom_sf"/>
</dbReference>
<dbReference type="EC" id="1.1.1.274" evidence="5"/>
<feature type="domain" description="NADP-dependent oxidoreductase" evidence="4">
    <location>
        <begin position="5"/>
        <end position="78"/>
    </location>
</feature>
<dbReference type="Pfam" id="PF00248">
    <property type="entry name" value="Aldo_ket_red"/>
    <property type="match status" value="1"/>
</dbReference>
<keyword evidence="3 5" id="KW-0560">Oxidoreductase</keyword>
<dbReference type="SUPFAM" id="SSF51430">
    <property type="entry name" value="NAD(P)-linked oxidoreductase"/>
    <property type="match status" value="1"/>
</dbReference>
<dbReference type="Proteomes" id="UP000006798">
    <property type="component" value="Chromosome 1"/>
</dbReference>
<evidence type="ECO:0000256" key="2">
    <source>
        <dbReference type="ARBA" id="ARBA00022857"/>
    </source>
</evidence>
<proteinExistence type="inferred from homology"/>
<dbReference type="GO" id="GO:1990002">
    <property type="term" value="F:methylglyoxal reductase (NADPH) (acetol producing) activity"/>
    <property type="evidence" value="ECO:0007669"/>
    <property type="project" value="TreeGrafter"/>
</dbReference>
<dbReference type="InterPro" id="IPR023210">
    <property type="entry name" value="NADP_OxRdtase_dom"/>
</dbReference>
<reference evidence="5 6" key="1">
    <citation type="journal article" date="2011" name="J. Bacteriol.">
        <title>Complete genome sequence of the type strain Cupriavidus necator N-1.</title>
        <authorList>
            <person name="Poehlein A."/>
            <person name="Kusian B."/>
            <person name="Friedrich B."/>
            <person name="Daniel R."/>
            <person name="Bowien B."/>
        </authorList>
    </citation>
    <scope>NUCLEOTIDE SEQUENCE [LARGE SCALE GENOMIC DNA]</scope>
    <source>
        <strain evidence="6">ATCC 43291 / DSM 13513 / CCUG 52238 / LMG 8453 / N-1</strain>
    </source>
</reference>
<dbReference type="Gene3D" id="3.20.20.100">
    <property type="entry name" value="NADP-dependent oxidoreductase domain"/>
    <property type="match status" value="1"/>
</dbReference>
<dbReference type="HOGENOM" id="CLU_2368137_0_0_4"/>
<dbReference type="GO" id="GO:0051596">
    <property type="term" value="P:methylglyoxal catabolic process"/>
    <property type="evidence" value="ECO:0007669"/>
    <property type="project" value="TreeGrafter"/>
</dbReference>
<gene>
    <name evidence="5" type="primary">dkgB</name>
    <name evidence="5" type="ordered locus">CNE_1c19060</name>
</gene>
<dbReference type="PANTHER" id="PTHR43827">
    <property type="entry name" value="2,5-DIKETO-D-GLUCONIC ACID REDUCTASE"/>
    <property type="match status" value="1"/>
</dbReference>
<evidence type="ECO:0000256" key="3">
    <source>
        <dbReference type="ARBA" id="ARBA00023002"/>
    </source>
</evidence>